<accession>A0A1S2LPX1</accession>
<dbReference type="InterPro" id="IPR000086">
    <property type="entry name" value="NUDIX_hydrolase_dom"/>
</dbReference>
<dbReference type="EMBL" id="CP063356">
    <property type="protein sequence ID" value="QOY38044.1"/>
    <property type="molecule type" value="Genomic_DNA"/>
</dbReference>
<reference evidence="6 7" key="2">
    <citation type="journal article" date="2017" name="Genome Announc.">
        <title>Draft Genome Sequences of Four Alkaliphilic Bacteria Belonging to the Anaerobacillus Genus.</title>
        <authorList>
            <person name="Bassil N.M."/>
            <person name="Lloyd J.R."/>
        </authorList>
    </citation>
    <scope>NUCLEOTIDE SEQUENCE [LARGE SCALE GENOMIC DNA]</scope>
    <source>
        <strain evidence="6 7">NB2006</strain>
    </source>
</reference>
<evidence type="ECO:0000256" key="3">
    <source>
        <dbReference type="RuleBase" id="RU003476"/>
    </source>
</evidence>
<dbReference type="PANTHER" id="PTHR43046:SF2">
    <property type="entry name" value="8-OXO-DGTP DIPHOSPHATASE-RELATED"/>
    <property type="match status" value="1"/>
</dbReference>
<dbReference type="PANTHER" id="PTHR43046">
    <property type="entry name" value="GDP-MANNOSE MANNOSYL HYDROLASE"/>
    <property type="match status" value="1"/>
</dbReference>
<sequence length="158" mass="17743">MRKNRSNVWLAAAGIVIKDEKWLVVKKKYGGLKGLWSIPAGFVNEGETVDDAAVREVAEETGIRTRVIDIVGIRTGVISETISDNMVVFLLEEIGGQLLAQEEELEAVAYKTKEELAEDPNTSMMVHLFLKQLQEKSFQTLTPNPGDVFKYSSYKIFY</sequence>
<protein>
    <submittedName>
        <fullName evidence="5">NUDIX hydrolase</fullName>
    </submittedName>
</protein>
<dbReference type="EMBL" id="LQXD01000122">
    <property type="protein sequence ID" value="OIJ13717.1"/>
    <property type="molecule type" value="Genomic_DNA"/>
</dbReference>
<keyword evidence="7" id="KW-1185">Reference proteome</keyword>
<dbReference type="PROSITE" id="PS00893">
    <property type="entry name" value="NUDIX_BOX"/>
    <property type="match status" value="1"/>
</dbReference>
<name>A0A1S2LPX1_9BACI</name>
<dbReference type="PROSITE" id="PS51462">
    <property type="entry name" value="NUDIX"/>
    <property type="match status" value="1"/>
</dbReference>
<evidence type="ECO:0000259" key="4">
    <source>
        <dbReference type="PROSITE" id="PS51462"/>
    </source>
</evidence>
<dbReference type="InterPro" id="IPR020476">
    <property type="entry name" value="Nudix_hydrolase"/>
</dbReference>
<dbReference type="KEGG" id="aia:AWH56_011030"/>
<gene>
    <name evidence="6" type="ORF">AWH56_011030</name>
    <name evidence="5" type="ORF">AWH56_13445</name>
</gene>
<organism evidence="5 7">
    <name type="scientific">Anaerobacillus isosaccharinicus</name>
    <dbReference type="NCBI Taxonomy" id="1532552"/>
    <lineage>
        <taxon>Bacteria</taxon>
        <taxon>Bacillati</taxon>
        <taxon>Bacillota</taxon>
        <taxon>Bacilli</taxon>
        <taxon>Bacillales</taxon>
        <taxon>Bacillaceae</taxon>
        <taxon>Anaerobacillus</taxon>
    </lineage>
</organism>
<dbReference type="CDD" id="cd04691">
    <property type="entry name" value="NUDIX_ADPRase"/>
    <property type="match status" value="1"/>
</dbReference>
<keyword evidence="2 3" id="KW-0378">Hydrolase</keyword>
<dbReference type="SUPFAM" id="SSF55811">
    <property type="entry name" value="Nudix"/>
    <property type="match status" value="1"/>
</dbReference>
<dbReference type="PRINTS" id="PR00502">
    <property type="entry name" value="NUDIXFAMILY"/>
</dbReference>
<dbReference type="Proteomes" id="UP000180175">
    <property type="component" value="Chromosome"/>
</dbReference>
<evidence type="ECO:0000313" key="7">
    <source>
        <dbReference type="Proteomes" id="UP000180175"/>
    </source>
</evidence>
<dbReference type="OrthoDB" id="9786141at2"/>
<evidence type="ECO:0000313" key="5">
    <source>
        <dbReference type="EMBL" id="OIJ13717.1"/>
    </source>
</evidence>
<dbReference type="InterPro" id="IPR020084">
    <property type="entry name" value="NUDIX_hydrolase_CS"/>
</dbReference>
<dbReference type="Gene3D" id="3.90.79.10">
    <property type="entry name" value="Nucleoside Triphosphate Pyrophosphohydrolase"/>
    <property type="match status" value="1"/>
</dbReference>
<dbReference type="Pfam" id="PF00293">
    <property type="entry name" value="NUDIX"/>
    <property type="match status" value="1"/>
</dbReference>
<feature type="domain" description="Nudix hydrolase" evidence="4">
    <location>
        <begin position="8"/>
        <end position="134"/>
    </location>
</feature>
<evidence type="ECO:0000256" key="2">
    <source>
        <dbReference type="ARBA" id="ARBA00022801"/>
    </source>
</evidence>
<dbReference type="InterPro" id="IPR015797">
    <property type="entry name" value="NUDIX_hydrolase-like_dom_sf"/>
</dbReference>
<evidence type="ECO:0000256" key="1">
    <source>
        <dbReference type="ARBA" id="ARBA00001946"/>
    </source>
</evidence>
<comment type="cofactor">
    <cofactor evidence="1">
        <name>Mg(2+)</name>
        <dbReference type="ChEBI" id="CHEBI:18420"/>
    </cofactor>
</comment>
<evidence type="ECO:0000313" key="6">
    <source>
        <dbReference type="EMBL" id="QOY38044.1"/>
    </source>
</evidence>
<comment type="similarity">
    <text evidence="3">Belongs to the Nudix hydrolase family.</text>
</comment>
<reference evidence="6 7" key="3">
    <citation type="journal article" date="2019" name="Int. J. Syst. Evol. Microbiol.">
        <title>Anaerobacillus isosaccharinicus sp. nov., an alkaliphilic bacterium which degrades isosaccharinic acid.</title>
        <authorList>
            <person name="Bassil N.M."/>
            <person name="Lloyd J.R."/>
        </authorList>
    </citation>
    <scope>NUCLEOTIDE SEQUENCE [LARGE SCALE GENOMIC DNA]</scope>
    <source>
        <strain evidence="6 7">NB2006</strain>
    </source>
</reference>
<dbReference type="GO" id="GO:0016787">
    <property type="term" value="F:hydrolase activity"/>
    <property type="evidence" value="ECO:0007669"/>
    <property type="project" value="UniProtKB-KW"/>
</dbReference>
<reference evidence="5 7" key="1">
    <citation type="submission" date="2016-10" db="EMBL/GenBank/DDBJ databases">
        <title>Draft genome sequences of four alkaliphilic bacteria belonging to the Anaerobacillus genus.</title>
        <authorList>
            <person name="Bassil N.M."/>
            <person name="Lloyd J.R."/>
        </authorList>
    </citation>
    <scope>NUCLEOTIDE SEQUENCE [LARGE SCALE GENOMIC DNA]</scope>
    <source>
        <strain evidence="5 7">NB2006</strain>
    </source>
</reference>
<reference evidence="6" key="4">
    <citation type="submission" date="2020-10" db="EMBL/GenBank/DDBJ databases">
        <authorList>
            <person name="Bassil N.M."/>
            <person name="Lloyd J.R."/>
        </authorList>
    </citation>
    <scope>NUCLEOTIDE SEQUENCE</scope>
    <source>
        <strain evidence="6">NB2006</strain>
    </source>
</reference>
<dbReference type="AlphaFoldDB" id="A0A1S2LPX1"/>
<proteinExistence type="inferred from homology"/>
<dbReference type="RefSeq" id="WP_071317596.1">
    <property type="nucleotide sequence ID" value="NZ_CP063356.2"/>
</dbReference>